<evidence type="ECO:0000256" key="1">
    <source>
        <dbReference type="PROSITE-ProRule" id="PRU00169"/>
    </source>
</evidence>
<comment type="caution">
    <text evidence="1">Lacks conserved residue(s) required for the propagation of feature annotation.</text>
</comment>
<dbReference type="Gene3D" id="3.40.50.2300">
    <property type="match status" value="1"/>
</dbReference>
<dbReference type="SUPFAM" id="SSF52172">
    <property type="entry name" value="CheY-like"/>
    <property type="match status" value="1"/>
</dbReference>
<dbReference type="EMBL" id="CP037900">
    <property type="protein sequence ID" value="QBP09045.1"/>
    <property type="molecule type" value="Genomic_DNA"/>
</dbReference>
<protein>
    <submittedName>
        <fullName evidence="3">Response regulator transcription factor</fullName>
    </submittedName>
</protein>
<dbReference type="GO" id="GO:0000160">
    <property type="term" value="P:phosphorelay signal transduction system"/>
    <property type="evidence" value="ECO:0007669"/>
    <property type="project" value="InterPro"/>
</dbReference>
<dbReference type="PROSITE" id="PS50110">
    <property type="entry name" value="RESPONSE_REGULATORY"/>
    <property type="match status" value="1"/>
</dbReference>
<evidence type="ECO:0000259" key="2">
    <source>
        <dbReference type="PROSITE" id="PS50110"/>
    </source>
</evidence>
<evidence type="ECO:0000313" key="4">
    <source>
        <dbReference type="Proteomes" id="UP000253772"/>
    </source>
</evidence>
<name>A0A482II82_9BURK</name>
<dbReference type="AlphaFoldDB" id="A0A482II82"/>
<dbReference type="InterPro" id="IPR011006">
    <property type="entry name" value="CheY-like_superfamily"/>
</dbReference>
<organism evidence="3 4">
    <name type="scientific">Cupriavidus metallidurans</name>
    <dbReference type="NCBI Taxonomy" id="119219"/>
    <lineage>
        <taxon>Bacteria</taxon>
        <taxon>Pseudomonadati</taxon>
        <taxon>Pseudomonadota</taxon>
        <taxon>Betaproteobacteria</taxon>
        <taxon>Burkholderiales</taxon>
        <taxon>Burkholderiaceae</taxon>
        <taxon>Cupriavidus</taxon>
    </lineage>
</organism>
<feature type="domain" description="Response regulatory" evidence="2">
    <location>
        <begin position="2"/>
        <end position="117"/>
    </location>
</feature>
<dbReference type="InterPro" id="IPR001789">
    <property type="entry name" value="Sig_transdc_resp-reg_receiver"/>
</dbReference>
<reference evidence="3 4" key="1">
    <citation type="submission" date="2019-03" db="EMBL/GenBank/DDBJ databases">
        <title>Comparative insights into the high quality Complete genome sequence of highly metal resistant Cupriavidus metallidurans strain BS1 isolated from a gold-copper mine.</title>
        <authorList>
            <person name="Mazhar H.S."/>
            <person name="Rensing C."/>
        </authorList>
    </citation>
    <scope>NUCLEOTIDE SEQUENCE [LARGE SCALE GENOMIC DNA]</scope>
    <source>
        <strain evidence="3 4">BS1</strain>
    </source>
</reference>
<gene>
    <name evidence="3" type="ORF">DDF84_004370</name>
</gene>
<dbReference type="Proteomes" id="UP000253772">
    <property type="component" value="Chromosome c1"/>
</dbReference>
<accession>A0A482II82</accession>
<evidence type="ECO:0000313" key="3">
    <source>
        <dbReference type="EMBL" id="QBP09045.1"/>
    </source>
</evidence>
<dbReference type="OrthoDB" id="8968721at2"/>
<dbReference type="RefSeq" id="WP_017515806.1">
    <property type="nucleotide sequence ID" value="NZ_CP037900.1"/>
</dbReference>
<sequence length="137" mass="15320">MGAIVIESHPLTRLGMQRLLERMPGIGPVESIDPEGILLFAHSLEDALVIYGMTVDAFDNWYLLRRLHQALPNARVLLLSDNMWMHVPSSLRACGVQEHLPKSASIERMEAVLMRMLGDPDVAVDALMDDSMFGSHR</sequence>
<proteinExistence type="predicted"/>